<evidence type="ECO:0000256" key="9">
    <source>
        <dbReference type="ARBA" id="ARBA00023306"/>
    </source>
</evidence>
<evidence type="ECO:0000313" key="12">
    <source>
        <dbReference type="EMBL" id="BAP39539.1"/>
    </source>
</evidence>
<keyword evidence="9 10" id="KW-0131">Cell cycle</keyword>
<evidence type="ECO:0000256" key="4">
    <source>
        <dbReference type="ARBA" id="ARBA00022723"/>
    </source>
</evidence>
<dbReference type="PANTHER" id="PTHR11649">
    <property type="entry name" value="MSS1/TRME-RELATED GTP-BINDING PROTEIN"/>
    <property type="match status" value="1"/>
</dbReference>
<evidence type="ECO:0000259" key="11">
    <source>
        <dbReference type="PROSITE" id="PS51706"/>
    </source>
</evidence>
<comment type="cofactor">
    <cofactor evidence="1">
        <name>Mg(2+)</name>
        <dbReference type="ChEBI" id="CHEBI:18420"/>
    </cofactor>
</comment>
<dbReference type="GO" id="GO:0000917">
    <property type="term" value="P:division septum assembly"/>
    <property type="evidence" value="ECO:0007669"/>
    <property type="project" value="UniProtKB-KW"/>
</dbReference>
<evidence type="ECO:0000256" key="3">
    <source>
        <dbReference type="ARBA" id="ARBA00022618"/>
    </source>
</evidence>
<dbReference type="NCBIfam" id="TIGR03598">
    <property type="entry name" value="GTPase_YsxC"/>
    <property type="match status" value="1"/>
</dbReference>
<keyword evidence="5 10" id="KW-0547">Nucleotide-binding</keyword>
<dbReference type="Pfam" id="PF01926">
    <property type="entry name" value="MMR_HSR1"/>
    <property type="match status" value="1"/>
</dbReference>
<dbReference type="HOGENOM" id="CLU_033732_3_2_14"/>
<evidence type="ECO:0000256" key="5">
    <source>
        <dbReference type="ARBA" id="ARBA00022741"/>
    </source>
</evidence>
<evidence type="ECO:0000256" key="6">
    <source>
        <dbReference type="ARBA" id="ARBA00022842"/>
    </source>
</evidence>
<dbReference type="STRING" id="29554.MCAN360_0356"/>
<name>A0A077LBN4_9BACT</name>
<keyword evidence="13" id="KW-1185">Reference proteome</keyword>
<dbReference type="PROSITE" id="PS51706">
    <property type="entry name" value="G_ENGB"/>
    <property type="match status" value="1"/>
</dbReference>
<keyword evidence="6" id="KW-0460">Magnesium</keyword>
<keyword evidence="8 10" id="KW-0717">Septation</keyword>
<dbReference type="PANTHER" id="PTHR11649:SF13">
    <property type="entry name" value="ENGB-TYPE G DOMAIN-CONTAINING PROTEIN"/>
    <property type="match status" value="1"/>
</dbReference>
<dbReference type="Gene3D" id="3.40.50.300">
    <property type="entry name" value="P-loop containing nucleotide triphosphate hydrolases"/>
    <property type="match status" value="1"/>
</dbReference>
<dbReference type="InterPro" id="IPR027417">
    <property type="entry name" value="P-loop_NTPase"/>
</dbReference>
<evidence type="ECO:0000256" key="10">
    <source>
        <dbReference type="HAMAP-Rule" id="MF_00321"/>
    </source>
</evidence>
<organism evidence="12 13">
    <name type="scientific">Metamycoplasma canadense</name>
    <dbReference type="NCBI Taxonomy" id="29554"/>
    <lineage>
        <taxon>Bacteria</taxon>
        <taxon>Bacillati</taxon>
        <taxon>Mycoplasmatota</taxon>
        <taxon>Mycoplasmoidales</taxon>
        <taxon>Metamycoplasmataceae</taxon>
        <taxon>Metamycoplasma</taxon>
    </lineage>
</organism>
<comment type="function">
    <text evidence="10">Necessary for normal cell division and for the maintenance of normal septation.</text>
</comment>
<dbReference type="KEGG" id="mcan:MCAN360_0356"/>
<gene>
    <name evidence="10 12" type="primary">engB</name>
    <name evidence="12" type="ORF">MCAN360_0356</name>
</gene>
<feature type="domain" description="EngB-type G" evidence="11">
    <location>
        <begin position="18"/>
        <end position="183"/>
    </location>
</feature>
<dbReference type="NCBIfam" id="TIGR00231">
    <property type="entry name" value="small_GTP"/>
    <property type="match status" value="1"/>
</dbReference>
<dbReference type="Proteomes" id="UP000031641">
    <property type="component" value="Chromosome"/>
</dbReference>
<dbReference type="InterPro" id="IPR006073">
    <property type="entry name" value="GTP-bd"/>
</dbReference>
<keyword evidence="4" id="KW-0479">Metal-binding</keyword>
<dbReference type="InterPro" id="IPR030393">
    <property type="entry name" value="G_ENGB_dom"/>
</dbReference>
<accession>A0A077LBN4</accession>
<dbReference type="EMBL" id="AP014631">
    <property type="protein sequence ID" value="BAP39539.1"/>
    <property type="molecule type" value="Genomic_DNA"/>
</dbReference>
<dbReference type="HAMAP" id="MF_00321">
    <property type="entry name" value="GTPase_EngB"/>
    <property type="match status" value="1"/>
</dbReference>
<sequence>MWKFIKSSTSQENWFDSFENEIIFWGRSNVGKSSLINALSKTKLAKTSSTPGRTRLINYFETDNKRIIVDLPGYGYAAMSKKNQQKINGIIDHYFRFCKTNKTVCFLIDAKVGFSAIDLEMIEYIDSLNINFDIIITKIDKANQSQKHRVKMQALTFKKEINIFLVSSEKKIGLDDVIEYYKF</sequence>
<evidence type="ECO:0000256" key="7">
    <source>
        <dbReference type="ARBA" id="ARBA00023134"/>
    </source>
</evidence>
<protein>
    <recommendedName>
        <fullName evidence="10">Probable GTP-binding protein EngB</fullName>
    </recommendedName>
</protein>
<dbReference type="OrthoDB" id="9804921at2"/>
<reference evidence="13" key="1">
    <citation type="journal article" date="2014" name="Genome Announc.">
        <title>Complete Genome Sequence of Mycoplasma canadense Strain HAZ 360_1 from Bovine Mastitic Milk in Japan.</title>
        <authorList>
            <person name="Hata E."/>
        </authorList>
    </citation>
    <scope>NUCLEOTIDE SEQUENCE [LARGE SCALE GENOMIC DNA]</scope>
    <source>
        <strain evidence="13">HAZ360_1</strain>
    </source>
</reference>
<comment type="similarity">
    <text evidence="2 10">Belongs to the TRAFAC class TrmE-Era-EngA-EngB-Septin-like GTPase superfamily. EngB GTPase family.</text>
</comment>
<evidence type="ECO:0000256" key="2">
    <source>
        <dbReference type="ARBA" id="ARBA00009638"/>
    </source>
</evidence>
<dbReference type="SUPFAM" id="SSF52540">
    <property type="entry name" value="P-loop containing nucleoside triphosphate hydrolases"/>
    <property type="match status" value="1"/>
</dbReference>
<evidence type="ECO:0000256" key="1">
    <source>
        <dbReference type="ARBA" id="ARBA00001946"/>
    </source>
</evidence>
<evidence type="ECO:0000313" key="13">
    <source>
        <dbReference type="Proteomes" id="UP000031641"/>
    </source>
</evidence>
<dbReference type="GO" id="GO:0005525">
    <property type="term" value="F:GTP binding"/>
    <property type="evidence" value="ECO:0007669"/>
    <property type="project" value="UniProtKB-UniRule"/>
</dbReference>
<proteinExistence type="inferred from homology"/>
<dbReference type="InterPro" id="IPR005225">
    <property type="entry name" value="Small_GTP-bd"/>
</dbReference>
<evidence type="ECO:0000256" key="8">
    <source>
        <dbReference type="ARBA" id="ARBA00023210"/>
    </source>
</evidence>
<dbReference type="InterPro" id="IPR019987">
    <property type="entry name" value="GTP-bd_ribosome_bio_YsxC"/>
</dbReference>
<dbReference type="CDD" id="cd01876">
    <property type="entry name" value="YihA_EngB"/>
    <property type="match status" value="1"/>
</dbReference>
<dbReference type="AlphaFoldDB" id="A0A077LBN4"/>
<dbReference type="GO" id="GO:0046872">
    <property type="term" value="F:metal ion binding"/>
    <property type="evidence" value="ECO:0007669"/>
    <property type="project" value="UniProtKB-KW"/>
</dbReference>
<keyword evidence="3 10" id="KW-0132">Cell division</keyword>
<keyword evidence="7 10" id="KW-0342">GTP-binding</keyword>
<dbReference type="RefSeq" id="WP_045433675.1">
    <property type="nucleotide sequence ID" value="NZ_AP014631.1"/>
</dbReference>